<evidence type="ECO:0000256" key="1">
    <source>
        <dbReference type="ARBA" id="ARBA00004170"/>
    </source>
</evidence>
<evidence type="ECO:0000256" key="6">
    <source>
        <dbReference type="ARBA" id="ARBA00022703"/>
    </source>
</evidence>
<evidence type="ECO:0000256" key="17">
    <source>
        <dbReference type="ARBA" id="ARBA00040123"/>
    </source>
</evidence>
<dbReference type="Gene3D" id="3.10.129.10">
    <property type="entry name" value="Hotdog Thioesterase"/>
    <property type="match status" value="1"/>
</dbReference>
<accession>A0A660SGG6</accession>
<evidence type="ECO:0000256" key="23">
    <source>
        <dbReference type="ARBA" id="ARBA00048180"/>
    </source>
</evidence>
<evidence type="ECO:0000256" key="13">
    <source>
        <dbReference type="ARBA" id="ARBA00035852"/>
    </source>
</evidence>
<keyword evidence="10" id="KW-0443">Lipid metabolism</keyword>
<comment type="catalytic activity">
    <reaction evidence="23">
        <text>tetradecanoyl-CoA + H2O = tetradecanoate + CoA + H(+)</text>
        <dbReference type="Rhea" id="RHEA:40119"/>
        <dbReference type="ChEBI" id="CHEBI:15377"/>
        <dbReference type="ChEBI" id="CHEBI:15378"/>
        <dbReference type="ChEBI" id="CHEBI:30807"/>
        <dbReference type="ChEBI" id="CHEBI:57287"/>
        <dbReference type="ChEBI" id="CHEBI:57385"/>
    </reaction>
    <physiologicalReaction direction="left-to-right" evidence="23">
        <dbReference type="Rhea" id="RHEA:40120"/>
    </physiologicalReaction>
</comment>
<comment type="similarity">
    <text evidence="15">Belongs to the THEM4/THEM5 thioesterase family.</text>
</comment>
<comment type="catalytic activity">
    <reaction evidence="19">
        <text>octanoyl-CoA + H2O = octanoate + CoA + H(+)</text>
        <dbReference type="Rhea" id="RHEA:30143"/>
        <dbReference type="ChEBI" id="CHEBI:15377"/>
        <dbReference type="ChEBI" id="CHEBI:15378"/>
        <dbReference type="ChEBI" id="CHEBI:25646"/>
        <dbReference type="ChEBI" id="CHEBI:57287"/>
        <dbReference type="ChEBI" id="CHEBI:57386"/>
    </reaction>
    <physiologicalReaction direction="left-to-right" evidence="19">
        <dbReference type="Rhea" id="RHEA:30144"/>
    </physiologicalReaction>
</comment>
<evidence type="ECO:0000256" key="3">
    <source>
        <dbReference type="ARBA" id="ARBA00004632"/>
    </source>
</evidence>
<evidence type="ECO:0000256" key="18">
    <source>
        <dbReference type="ARBA" id="ARBA00043210"/>
    </source>
</evidence>
<evidence type="ECO:0000259" key="24">
    <source>
        <dbReference type="Pfam" id="PF03061"/>
    </source>
</evidence>
<keyword evidence="8" id="KW-0276">Fatty acid metabolism</keyword>
<evidence type="ECO:0000256" key="8">
    <source>
        <dbReference type="ARBA" id="ARBA00022832"/>
    </source>
</evidence>
<reference evidence="25 26" key="1">
    <citation type="submission" date="2018-06" db="EMBL/GenBank/DDBJ databases">
        <title>Extensive metabolic versatility and redundancy in microbially diverse, dynamic hydrothermal sediments.</title>
        <authorList>
            <person name="Dombrowski N."/>
            <person name="Teske A."/>
            <person name="Baker B.J."/>
        </authorList>
    </citation>
    <scope>NUCLEOTIDE SEQUENCE [LARGE SCALE GENOMIC DNA]</scope>
    <source>
        <strain evidence="25">B36_G15</strain>
    </source>
</reference>
<proteinExistence type="inferred from homology"/>
<comment type="catalytic activity">
    <reaction evidence="20">
        <text>hexadecanoyl-CoA + H2O = hexadecanoate + CoA + H(+)</text>
        <dbReference type="Rhea" id="RHEA:16645"/>
        <dbReference type="ChEBI" id="CHEBI:7896"/>
        <dbReference type="ChEBI" id="CHEBI:15377"/>
        <dbReference type="ChEBI" id="CHEBI:15378"/>
        <dbReference type="ChEBI" id="CHEBI:57287"/>
        <dbReference type="ChEBI" id="CHEBI:57379"/>
        <dbReference type="EC" id="3.1.2.2"/>
    </reaction>
    <physiologicalReaction direction="left-to-right" evidence="20">
        <dbReference type="Rhea" id="RHEA:16646"/>
    </physiologicalReaction>
</comment>
<dbReference type="GO" id="GO:0005737">
    <property type="term" value="C:cytoplasm"/>
    <property type="evidence" value="ECO:0007669"/>
    <property type="project" value="UniProtKB-SubCell"/>
</dbReference>
<dbReference type="InterPro" id="IPR006683">
    <property type="entry name" value="Thioestr_dom"/>
</dbReference>
<dbReference type="PANTHER" id="PTHR12418">
    <property type="entry name" value="ACYL-COENZYME A THIOESTERASE THEM4"/>
    <property type="match status" value="1"/>
</dbReference>
<keyword evidence="11" id="KW-0472">Membrane</keyword>
<feature type="domain" description="Thioesterase" evidence="24">
    <location>
        <begin position="48"/>
        <end position="117"/>
    </location>
</feature>
<evidence type="ECO:0000256" key="7">
    <source>
        <dbReference type="ARBA" id="ARBA00022801"/>
    </source>
</evidence>
<comment type="catalytic activity">
    <reaction evidence="21">
        <text>decanoyl-CoA + H2O = decanoate + CoA + H(+)</text>
        <dbReference type="Rhea" id="RHEA:40059"/>
        <dbReference type="ChEBI" id="CHEBI:15377"/>
        <dbReference type="ChEBI" id="CHEBI:15378"/>
        <dbReference type="ChEBI" id="CHEBI:27689"/>
        <dbReference type="ChEBI" id="CHEBI:57287"/>
        <dbReference type="ChEBI" id="CHEBI:61430"/>
    </reaction>
    <physiologicalReaction direction="left-to-right" evidence="21">
        <dbReference type="Rhea" id="RHEA:40060"/>
    </physiologicalReaction>
</comment>
<evidence type="ECO:0000313" key="25">
    <source>
        <dbReference type="EMBL" id="RKX69888.1"/>
    </source>
</evidence>
<evidence type="ECO:0000256" key="14">
    <source>
        <dbReference type="ARBA" id="ARBA00037002"/>
    </source>
</evidence>
<evidence type="ECO:0000256" key="15">
    <source>
        <dbReference type="ARBA" id="ARBA00038456"/>
    </source>
</evidence>
<organism evidence="25 26">
    <name type="scientific">candidate division WOR-3 bacterium</name>
    <dbReference type="NCBI Taxonomy" id="2052148"/>
    <lineage>
        <taxon>Bacteria</taxon>
        <taxon>Bacteria division WOR-3</taxon>
    </lineage>
</organism>
<evidence type="ECO:0000256" key="11">
    <source>
        <dbReference type="ARBA" id="ARBA00023136"/>
    </source>
</evidence>
<evidence type="ECO:0000256" key="21">
    <source>
        <dbReference type="ARBA" id="ARBA00047969"/>
    </source>
</evidence>
<keyword evidence="12" id="KW-0966">Cell projection</keyword>
<keyword evidence="5" id="KW-0963">Cytoplasm</keyword>
<dbReference type="SUPFAM" id="SSF54637">
    <property type="entry name" value="Thioesterase/thiol ester dehydrase-isomerase"/>
    <property type="match status" value="1"/>
</dbReference>
<dbReference type="AlphaFoldDB" id="A0A660SGG6"/>
<evidence type="ECO:0000256" key="16">
    <source>
        <dbReference type="ARBA" id="ARBA00038848"/>
    </source>
</evidence>
<dbReference type="GO" id="GO:0006631">
    <property type="term" value="P:fatty acid metabolic process"/>
    <property type="evidence" value="ECO:0007669"/>
    <property type="project" value="UniProtKB-KW"/>
</dbReference>
<protein>
    <recommendedName>
        <fullName evidence="17">Acyl-coenzyme A thioesterase THEM4</fullName>
        <ecNumber evidence="16">3.1.2.2</ecNumber>
    </recommendedName>
    <alternativeName>
        <fullName evidence="18">Thioesterase superfamily member 4</fullName>
    </alternativeName>
</protein>
<dbReference type="Pfam" id="PF03061">
    <property type="entry name" value="4HBT"/>
    <property type="match status" value="1"/>
</dbReference>
<keyword evidence="9" id="KW-0809">Transit peptide</keyword>
<dbReference type="PANTHER" id="PTHR12418:SF19">
    <property type="entry name" value="ACYL-COENZYME A THIOESTERASE THEM4"/>
    <property type="match status" value="1"/>
</dbReference>
<evidence type="ECO:0000256" key="2">
    <source>
        <dbReference type="ARBA" id="ARBA00004496"/>
    </source>
</evidence>
<evidence type="ECO:0000256" key="5">
    <source>
        <dbReference type="ARBA" id="ARBA00022490"/>
    </source>
</evidence>
<gene>
    <name evidence="25" type="ORF">DRP53_06735</name>
</gene>
<keyword evidence="7" id="KW-0378">Hydrolase</keyword>
<evidence type="ECO:0000256" key="20">
    <source>
        <dbReference type="ARBA" id="ARBA00047734"/>
    </source>
</evidence>
<sequence>MRRSTDNYCFACGGENPIGLRLKIEERDGGSYFQTTLPREYQGWSDLIHGGIVCTLLDEVMVWAASLKGIDTVTAEITVRFKNPTPVGSSLVGKGRITGMRGKVIFTEGELFADDQIVALGRAKLVRI</sequence>
<evidence type="ECO:0000256" key="10">
    <source>
        <dbReference type="ARBA" id="ARBA00023098"/>
    </source>
</evidence>
<evidence type="ECO:0000256" key="12">
    <source>
        <dbReference type="ARBA" id="ARBA00023273"/>
    </source>
</evidence>
<keyword evidence="4" id="KW-1003">Cell membrane</keyword>
<comment type="caution">
    <text evidence="25">The sequence shown here is derived from an EMBL/GenBank/DDBJ whole genome shotgun (WGS) entry which is preliminary data.</text>
</comment>
<evidence type="ECO:0000256" key="19">
    <source>
        <dbReference type="ARBA" id="ARBA00047588"/>
    </source>
</evidence>
<evidence type="ECO:0000256" key="4">
    <source>
        <dbReference type="ARBA" id="ARBA00022475"/>
    </source>
</evidence>
<evidence type="ECO:0000313" key="26">
    <source>
        <dbReference type="Proteomes" id="UP000268469"/>
    </source>
</evidence>
<dbReference type="EC" id="3.1.2.2" evidence="16"/>
<dbReference type="Proteomes" id="UP000268469">
    <property type="component" value="Unassembled WGS sequence"/>
</dbReference>
<dbReference type="EMBL" id="QNBE01000061">
    <property type="protein sequence ID" value="RKX69888.1"/>
    <property type="molecule type" value="Genomic_DNA"/>
</dbReference>
<comment type="catalytic activity">
    <reaction evidence="13">
        <text>(5Z,8Z,11Z,14Z)-eicosatetraenoyl-CoA + H2O = (5Z,8Z,11Z,14Z)-eicosatetraenoate + CoA + H(+)</text>
        <dbReference type="Rhea" id="RHEA:40151"/>
        <dbReference type="ChEBI" id="CHEBI:15377"/>
        <dbReference type="ChEBI" id="CHEBI:15378"/>
        <dbReference type="ChEBI" id="CHEBI:32395"/>
        <dbReference type="ChEBI" id="CHEBI:57287"/>
        <dbReference type="ChEBI" id="CHEBI:57368"/>
    </reaction>
    <physiologicalReaction direction="left-to-right" evidence="13">
        <dbReference type="Rhea" id="RHEA:40152"/>
    </physiologicalReaction>
</comment>
<keyword evidence="6" id="KW-0053">Apoptosis</keyword>
<evidence type="ECO:0000256" key="9">
    <source>
        <dbReference type="ARBA" id="ARBA00022946"/>
    </source>
</evidence>
<name>A0A660SGG6_UNCW3</name>
<dbReference type="InterPro" id="IPR029069">
    <property type="entry name" value="HotDog_dom_sf"/>
</dbReference>
<dbReference type="GO" id="GO:0016787">
    <property type="term" value="F:hydrolase activity"/>
    <property type="evidence" value="ECO:0007669"/>
    <property type="project" value="UniProtKB-KW"/>
</dbReference>
<dbReference type="CDD" id="cd03443">
    <property type="entry name" value="PaaI_thioesterase"/>
    <property type="match status" value="1"/>
</dbReference>
<comment type="catalytic activity">
    <reaction evidence="14">
        <text>(9Z)-octadecenoyl-CoA + H2O = (9Z)-octadecenoate + CoA + H(+)</text>
        <dbReference type="Rhea" id="RHEA:40139"/>
        <dbReference type="ChEBI" id="CHEBI:15377"/>
        <dbReference type="ChEBI" id="CHEBI:15378"/>
        <dbReference type="ChEBI" id="CHEBI:30823"/>
        <dbReference type="ChEBI" id="CHEBI:57287"/>
        <dbReference type="ChEBI" id="CHEBI:57387"/>
    </reaction>
    <physiologicalReaction direction="left-to-right" evidence="14">
        <dbReference type="Rhea" id="RHEA:40140"/>
    </physiologicalReaction>
</comment>
<dbReference type="GO" id="GO:0016020">
    <property type="term" value="C:membrane"/>
    <property type="evidence" value="ECO:0007669"/>
    <property type="project" value="UniProtKB-SubCell"/>
</dbReference>
<dbReference type="InterPro" id="IPR052365">
    <property type="entry name" value="THEM4/THEM5_acyl-CoA_thioest"/>
</dbReference>
<comment type="subcellular location">
    <subcellularLocation>
        <location evidence="3">Cell projection</location>
        <location evidence="3">Ruffle membrane</location>
    </subcellularLocation>
    <subcellularLocation>
        <location evidence="2">Cytoplasm</location>
    </subcellularLocation>
    <subcellularLocation>
        <location evidence="1">Membrane</location>
        <topology evidence="1">Peripheral membrane protein</topology>
    </subcellularLocation>
</comment>
<evidence type="ECO:0000256" key="22">
    <source>
        <dbReference type="ARBA" id="ARBA00048074"/>
    </source>
</evidence>
<comment type="catalytic activity">
    <reaction evidence="22">
        <text>dodecanoyl-CoA + H2O = dodecanoate + CoA + H(+)</text>
        <dbReference type="Rhea" id="RHEA:30135"/>
        <dbReference type="ChEBI" id="CHEBI:15377"/>
        <dbReference type="ChEBI" id="CHEBI:15378"/>
        <dbReference type="ChEBI" id="CHEBI:18262"/>
        <dbReference type="ChEBI" id="CHEBI:57287"/>
        <dbReference type="ChEBI" id="CHEBI:57375"/>
    </reaction>
    <physiologicalReaction direction="left-to-right" evidence="22">
        <dbReference type="Rhea" id="RHEA:30136"/>
    </physiologicalReaction>
</comment>